<organism evidence="2 3">
    <name type="scientific">Rippkaea orientalis (strain PCC 8801 / RF-1)</name>
    <name type="common">Cyanothece sp. (strain PCC 8801)</name>
    <dbReference type="NCBI Taxonomy" id="41431"/>
    <lineage>
        <taxon>Bacteria</taxon>
        <taxon>Bacillati</taxon>
        <taxon>Cyanobacteriota</taxon>
        <taxon>Cyanophyceae</taxon>
        <taxon>Oscillatoriophycideae</taxon>
        <taxon>Chroococcales</taxon>
        <taxon>Aphanothecaceae</taxon>
        <taxon>Rippkaea</taxon>
        <taxon>Rippkaea orientalis</taxon>
    </lineage>
</organism>
<gene>
    <name evidence="2" type="ordered locus">PCC8801_3717</name>
</gene>
<dbReference type="EMBL" id="CP001287">
    <property type="protein sequence ID" value="ACK67672.1"/>
    <property type="molecule type" value="Genomic_DNA"/>
</dbReference>
<accession>B7K2X1</accession>
<keyword evidence="3" id="KW-1185">Reference proteome</keyword>
<proteinExistence type="predicted"/>
<evidence type="ECO:0000256" key="1">
    <source>
        <dbReference type="SAM" id="MobiDB-lite"/>
    </source>
</evidence>
<dbReference type="RefSeq" id="WP_012596930.1">
    <property type="nucleotide sequence ID" value="NC_011726.1"/>
</dbReference>
<feature type="compositionally biased region" description="Polar residues" evidence="1">
    <location>
        <begin position="46"/>
        <end position="56"/>
    </location>
</feature>
<evidence type="ECO:0000313" key="2">
    <source>
        <dbReference type="EMBL" id="ACK67672.1"/>
    </source>
</evidence>
<dbReference type="HOGENOM" id="CLU_150570_0_0_3"/>
<feature type="region of interest" description="Disordered" evidence="1">
    <location>
        <begin position="32"/>
        <end position="83"/>
    </location>
</feature>
<dbReference type="AlphaFoldDB" id="B7K2X1"/>
<dbReference type="KEGG" id="cyp:PCC8801_3717"/>
<reference evidence="3" key="1">
    <citation type="journal article" date="2011" name="MBio">
        <title>Novel metabolic attributes of the genus Cyanothece, comprising a group of unicellular nitrogen-fixing Cyanobacteria.</title>
        <authorList>
            <person name="Bandyopadhyay A."/>
            <person name="Elvitigala T."/>
            <person name="Welsh E."/>
            <person name="Stockel J."/>
            <person name="Liberton M."/>
            <person name="Min H."/>
            <person name="Sherman L.A."/>
            <person name="Pakrasi H.B."/>
        </authorList>
    </citation>
    <scope>NUCLEOTIDE SEQUENCE [LARGE SCALE GENOMIC DNA]</scope>
    <source>
        <strain evidence="3">PCC 8801</strain>
    </source>
</reference>
<dbReference type="Proteomes" id="UP000008204">
    <property type="component" value="Chromosome"/>
</dbReference>
<protein>
    <submittedName>
        <fullName evidence="2">Uncharacterized protein</fullName>
    </submittedName>
</protein>
<name>B7K2X1_RIPO1</name>
<evidence type="ECO:0000313" key="3">
    <source>
        <dbReference type="Proteomes" id="UP000008204"/>
    </source>
</evidence>
<dbReference type="eggNOG" id="ENOG5033275">
    <property type="taxonomic scope" value="Bacteria"/>
</dbReference>
<sequence>MKFPTFSDHPSISLEQNWKRELHYQYPRHMRLQPPSLSRKHPDITLNHSSLSSQVNGPPKTTKDSINQSCPIPLKQPSKVVSNSLTKTHIENIRRNLERRLEIAKTQGNDHLIGLLEQESQYLLTL</sequence>